<dbReference type="PANTHER" id="PTHR46202:SF1">
    <property type="entry name" value="DNA EXCISION REPAIR PROTEIN ERCC-8"/>
    <property type="match status" value="1"/>
</dbReference>
<dbReference type="PROSITE" id="PS00678">
    <property type="entry name" value="WD_REPEATS_1"/>
    <property type="match status" value="1"/>
</dbReference>
<dbReference type="InterPro" id="IPR036322">
    <property type="entry name" value="WD40_repeat_dom_sf"/>
</dbReference>
<keyword evidence="2" id="KW-0677">Repeat</keyword>
<keyword evidence="4" id="KW-0234">DNA repair</keyword>
<feature type="repeat" description="WD" evidence="5">
    <location>
        <begin position="221"/>
        <end position="263"/>
    </location>
</feature>
<organism evidence="7">
    <name type="scientific">Micromonas pusilla</name>
    <name type="common">Picoplanktonic green alga</name>
    <name type="synonym">Chromulina pusilla</name>
    <dbReference type="NCBI Taxonomy" id="38833"/>
    <lineage>
        <taxon>Eukaryota</taxon>
        <taxon>Viridiplantae</taxon>
        <taxon>Chlorophyta</taxon>
        <taxon>Mamiellophyceae</taxon>
        <taxon>Mamiellales</taxon>
        <taxon>Mamiellaceae</taxon>
        <taxon>Micromonas</taxon>
    </lineage>
</organism>
<feature type="repeat" description="WD" evidence="5">
    <location>
        <begin position="594"/>
        <end position="635"/>
    </location>
</feature>
<dbReference type="SUPFAM" id="SSF50978">
    <property type="entry name" value="WD40 repeat-like"/>
    <property type="match status" value="1"/>
</dbReference>
<dbReference type="Pfam" id="PF00400">
    <property type="entry name" value="WD40"/>
    <property type="match status" value="4"/>
</dbReference>
<gene>
    <name evidence="7" type="ORF">MSP1401_LOCUS11703</name>
</gene>
<dbReference type="PANTHER" id="PTHR46202">
    <property type="entry name" value="DNA EXCISION REPAIR PROTEIN ERCC-8"/>
    <property type="match status" value="1"/>
</dbReference>
<protein>
    <submittedName>
        <fullName evidence="7">Uncharacterized protein</fullName>
    </submittedName>
</protein>
<sequence>MGPPGPDASWYPSGGQLRGRELGTQRPSAFAQGVRRRRRDAVSLSGDKLLAHKWQGGVNSLELDGTERRYLLAGTVDAVVAVYDVEVPTATDERTGRETHDPVLRVGKGDGTALRPGHSFGVSAATWFPGDTGAFFTSSFDGTVGLWDTNAQTRVTSVSFANDGTNDAVASSSNAKVYTIAVGESSSNSHGGVAHGLVACGTEDPRVRLWDPLSGAITHTLAGHRDAVWATAWSKGSEYVLITGGGEGSIRVWDVRTAGALASLDACKMVSDDVGARGGQTHTWDQVRDFTSFSEDINAPVFVRGPAPATRRMEDHVPAHLRSLQARVARGGNQRGTVRDYRGGAYGAFNAAALAGGGGFGGGWGMGFRTSHVRDRLNGRAGVDTPPENATRAPLGPVSRDDAGKKKKKNRTGTGALPYGRAHAGRVTALAVSPDGLRLASAGTDHAVRLWDLASGLYENENAPFGFAPNDTRKATQLAFDDSGARLYHPTSEGDVLVFSCRRNRPTRGSGGLFSSDDETEGETEETSEGEASEGDDDVTNVSRGGAREKRRSTATGGRGRAWRAETASRWSRRTAFGTETRKKTLAAGVHRVLRGHLASSCAVATHPDTQEVYTGGADRHVLVWRAAATRSSLAGRRRRRGDEEESTFSDGVFAPFRASAESRARSLAAAADEDDWSDEEPVFDLAMDPDPEARRGIHGLGYRRRFDE</sequence>
<dbReference type="GO" id="GO:0006283">
    <property type="term" value="P:transcription-coupled nucleotide-excision repair"/>
    <property type="evidence" value="ECO:0007669"/>
    <property type="project" value="InterPro"/>
</dbReference>
<dbReference type="PROSITE" id="PS50294">
    <property type="entry name" value="WD_REPEATS_REGION"/>
    <property type="match status" value="3"/>
</dbReference>
<reference evidence="7" key="1">
    <citation type="submission" date="2021-01" db="EMBL/GenBank/DDBJ databases">
        <authorList>
            <person name="Corre E."/>
            <person name="Pelletier E."/>
            <person name="Niang G."/>
            <person name="Scheremetjew M."/>
            <person name="Finn R."/>
            <person name="Kale V."/>
            <person name="Holt S."/>
            <person name="Cochrane G."/>
            <person name="Meng A."/>
            <person name="Brown T."/>
            <person name="Cohen L."/>
        </authorList>
    </citation>
    <scope>NUCLEOTIDE SEQUENCE</scope>
    <source>
        <strain evidence="7">CCAC1681</strain>
    </source>
</reference>
<feature type="repeat" description="WD" evidence="5">
    <location>
        <begin position="115"/>
        <end position="157"/>
    </location>
</feature>
<dbReference type="PROSITE" id="PS50082">
    <property type="entry name" value="WD_REPEATS_2"/>
    <property type="match status" value="4"/>
</dbReference>
<dbReference type="Gene3D" id="2.130.10.10">
    <property type="entry name" value="YVTN repeat-like/Quinoprotein amine dehydrogenase"/>
    <property type="match status" value="2"/>
</dbReference>
<evidence type="ECO:0000313" key="7">
    <source>
        <dbReference type="EMBL" id="CAD8450516.1"/>
    </source>
</evidence>
<dbReference type="InterPro" id="IPR019775">
    <property type="entry name" value="WD40_repeat_CS"/>
</dbReference>
<dbReference type="InterPro" id="IPR042238">
    <property type="entry name" value="Rad28/ERCC8/Ckn1/ATCSA-1"/>
</dbReference>
<accession>A0A7S0H1Y8</accession>
<feature type="region of interest" description="Disordered" evidence="6">
    <location>
        <begin position="378"/>
        <end position="419"/>
    </location>
</feature>
<feature type="repeat" description="WD" evidence="5">
    <location>
        <begin position="420"/>
        <end position="461"/>
    </location>
</feature>
<keyword evidence="1 5" id="KW-0853">WD repeat</keyword>
<dbReference type="AlphaFoldDB" id="A0A7S0H1Y8"/>
<dbReference type="GO" id="GO:0043161">
    <property type="term" value="P:proteasome-mediated ubiquitin-dependent protein catabolic process"/>
    <property type="evidence" value="ECO:0007669"/>
    <property type="project" value="TreeGrafter"/>
</dbReference>
<dbReference type="PRINTS" id="PR00320">
    <property type="entry name" value="GPROTEINBRPT"/>
</dbReference>
<proteinExistence type="predicted"/>
<evidence type="ECO:0000256" key="3">
    <source>
        <dbReference type="ARBA" id="ARBA00022763"/>
    </source>
</evidence>
<keyword evidence="3" id="KW-0227">DNA damage</keyword>
<feature type="region of interest" description="Disordered" evidence="6">
    <location>
        <begin position="683"/>
        <end position="709"/>
    </location>
</feature>
<dbReference type="EMBL" id="HBEN01014047">
    <property type="protein sequence ID" value="CAD8450516.1"/>
    <property type="molecule type" value="Transcribed_RNA"/>
</dbReference>
<dbReference type="InterPro" id="IPR001680">
    <property type="entry name" value="WD40_rpt"/>
</dbReference>
<feature type="compositionally biased region" description="Acidic residues" evidence="6">
    <location>
        <begin position="516"/>
        <end position="539"/>
    </location>
</feature>
<dbReference type="SMART" id="SM00320">
    <property type="entry name" value="WD40"/>
    <property type="match status" value="6"/>
</dbReference>
<evidence type="ECO:0000256" key="4">
    <source>
        <dbReference type="ARBA" id="ARBA00023204"/>
    </source>
</evidence>
<evidence type="ECO:0000256" key="5">
    <source>
        <dbReference type="PROSITE-ProRule" id="PRU00221"/>
    </source>
</evidence>
<feature type="region of interest" description="Disordered" evidence="6">
    <location>
        <begin position="508"/>
        <end position="567"/>
    </location>
</feature>
<evidence type="ECO:0000256" key="1">
    <source>
        <dbReference type="ARBA" id="ARBA00022574"/>
    </source>
</evidence>
<dbReference type="GO" id="GO:0000109">
    <property type="term" value="C:nucleotide-excision repair complex"/>
    <property type="evidence" value="ECO:0007669"/>
    <property type="project" value="TreeGrafter"/>
</dbReference>
<dbReference type="GO" id="GO:0031464">
    <property type="term" value="C:Cul4A-RING E3 ubiquitin ligase complex"/>
    <property type="evidence" value="ECO:0007669"/>
    <property type="project" value="TreeGrafter"/>
</dbReference>
<dbReference type="InterPro" id="IPR020472">
    <property type="entry name" value="WD40_PAC1"/>
</dbReference>
<name>A0A7S0H1Y8_MICPS</name>
<feature type="region of interest" description="Disordered" evidence="6">
    <location>
        <begin position="1"/>
        <end position="37"/>
    </location>
</feature>
<dbReference type="InterPro" id="IPR015943">
    <property type="entry name" value="WD40/YVTN_repeat-like_dom_sf"/>
</dbReference>
<dbReference type="GO" id="GO:0000209">
    <property type="term" value="P:protein polyubiquitination"/>
    <property type="evidence" value="ECO:0007669"/>
    <property type="project" value="TreeGrafter"/>
</dbReference>
<evidence type="ECO:0000256" key="2">
    <source>
        <dbReference type="ARBA" id="ARBA00022737"/>
    </source>
</evidence>
<evidence type="ECO:0000256" key="6">
    <source>
        <dbReference type="SAM" id="MobiDB-lite"/>
    </source>
</evidence>